<evidence type="ECO:0000256" key="6">
    <source>
        <dbReference type="SAM" id="Phobius"/>
    </source>
</evidence>
<reference evidence="7 8" key="1">
    <citation type="submission" date="2017-05" db="EMBL/GenBank/DDBJ databases">
        <title>Biotechnological potential of actinobacteria isolated from South African environments.</title>
        <authorList>
            <person name="Le Roes-Hill M."/>
            <person name="Prins A."/>
            <person name="Durrell K.A."/>
        </authorList>
    </citation>
    <scope>NUCLEOTIDE SEQUENCE [LARGE SCALE GENOMIC DNA]</scope>
    <source>
        <strain evidence="7">M26</strain>
    </source>
</reference>
<feature type="transmembrane region" description="Helical" evidence="6">
    <location>
        <begin position="163"/>
        <end position="182"/>
    </location>
</feature>
<dbReference type="Proteomes" id="UP000194761">
    <property type="component" value="Unassembled WGS sequence"/>
</dbReference>
<feature type="transmembrane region" description="Helical" evidence="6">
    <location>
        <begin position="314"/>
        <end position="334"/>
    </location>
</feature>
<name>A0A243RNE6_9ACTN</name>
<keyword evidence="4" id="KW-0813">Transport</keyword>
<feature type="transmembrane region" description="Helical" evidence="6">
    <location>
        <begin position="188"/>
        <end position="209"/>
    </location>
</feature>
<organism evidence="7 8">
    <name type="scientific">Streptosporangium minutum</name>
    <dbReference type="NCBI Taxonomy" id="569862"/>
    <lineage>
        <taxon>Bacteria</taxon>
        <taxon>Bacillati</taxon>
        <taxon>Actinomycetota</taxon>
        <taxon>Actinomycetes</taxon>
        <taxon>Streptosporangiales</taxon>
        <taxon>Streptosporangiaceae</taxon>
        <taxon>Streptosporangium</taxon>
    </lineage>
</organism>
<comment type="function">
    <text evidence="1">Multidrug efflux pump.</text>
</comment>
<dbReference type="PANTHER" id="PTHR43298:SF2">
    <property type="entry name" value="FMN_FAD EXPORTER YEEO-RELATED"/>
    <property type="match status" value="1"/>
</dbReference>
<protein>
    <recommendedName>
        <fullName evidence="3">Probable multidrug resistance protein NorM</fullName>
    </recommendedName>
    <alternativeName>
        <fullName evidence="5">Multidrug-efflux transporter</fullName>
    </alternativeName>
</protein>
<evidence type="ECO:0000256" key="1">
    <source>
        <dbReference type="ARBA" id="ARBA00003408"/>
    </source>
</evidence>
<feature type="transmembrane region" description="Helical" evidence="6">
    <location>
        <begin position="346"/>
        <end position="365"/>
    </location>
</feature>
<keyword evidence="6" id="KW-1133">Transmembrane helix</keyword>
<dbReference type="GO" id="GO:0042910">
    <property type="term" value="F:xenobiotic transmembrane transporter activity"/>
    <property type="evidence" value="ECO:0007669"/>
    <property type="project" value="InterPro"/>
</dbReference>
<dbReference type="NCBIfam" id="TIGR00797">
    <property type="entry name" value="matE"/>
    <property type="match status" value="1"/>
</dbReference>
<dbReference type="EMBL" id="NGFP01000058">
    <property type="protein sequence ID" value="OUC96452.1"/>
    <property type="molecule type" value="Genomic_DNA"/>
</dbReference>
<feature type="transmembrane region" description="Helical" evidence="6">
    <location>
        <begin position="413"/>
        <end position="432"/>
    </location>
</feature>
<sequence length="451" mass="46634">MAHGGNKVFQESRKLAALALPLALTQLAQVALTTTDTVMMGLLGTEALAAGGLAIVLFNQLRTMGVGLVTGLGNQVAAASARGGERSELRDLVRAGMALATLAGVAGALLMVGLGHLLAWLGQDPRVIELARPMLLALAPGLVPCLWFQVIRQFTVGMRRPKALVWITVVSIAVNAGLNWALIHPFGLAGVGLATALVYLLSFLALYAITRRDPVLAPMLALDAWRVRPDRLRGLARLGVPIAATYGSEAGFFSVVALLMGSFGAAALAAHTAVNQLVYIVFQVSVGLSHAASISVSGEAAVDGYGSAARVGRTALAHGALVATVVAAVYLFLPDAVLRPFLDADPAALAVAADLLVVAAVLQYFDSAQNIGVGLLRGLDDTRSGFRMTLIGYWAVGLPAAWLLGHVAGAGPVGAWVGLLAGLAVTAFLLLVRFRRTLGERGGEAVRGAAR</sequence>
<dbReference type="GO" id="GO:0015297">
    <property type="term" value="F:antiporter activity"/>
    <property type="evidence" value="ECO:0007669"/>
    <property type="project" value="InterPro"/>
</dbReference>
<comment type="caution">
    <text evidence="7">The sequence shown here is derived from an EMBL/GenBank/DDBJ whole genome shotgun (WGS) entry which is preliminary data.</text>
</comment>
<feature type="transmembrane region" description="Helical" evidence="6">
    <location>
        <begin position="250"/>
        <end position="271"/>
    </location>
</feature>
<feature type="transmembrane region" description="Helical" evidence="6">
    <location>
        <begin position="277"/>
        <end position="302"/>
    </location>
</feature>
<feature type="transmembrane region" description="Helical" evidence="6">
    <location>
        <begin position="96"/>
        <end position="121"/>
    </location>
</feature>
<keyword evidence="6" id="KW-0472">Membrane</keyword>
<evidence type="ECO:0000256" key="5">
    <source>
        <dbReference type="ARBA" id="ARBA00031636"/>
    </source>
</evidence>
<dbReference type="PANTHER" id="PTHR43298">
    <property type="entry name" value="MULTIDRUG RESISTANCE PROTEIN NORM-RELATED"/>
    <property type="match status" value="1"/>
</dbReference>
<dbReference type="AlphaFoldDB" id="A0A243RNE6"/>
<feature type="transmembrane region" description="Helical" evidence="6">
    <location>
        <begin position="133"/>
        <end position="151"/>
    </location>
</feature>
<proteinExistence type="inferred from homology"/>
<dbReference type="InterPro" id="IPR050222">
    <property type="entry name" value="MATE_MdtK"/>
</dbReference>
<dbReference type="InterPro" id="IPR002528">
    <property type="entry name" value="MATE_fam"/>
</dbReference>
<evidence type="ECO:0000256" key="3">
    <source>
        <dbReference type="ARBA" id="ARBA00020268"/>
    </source>
</evidence>
<dbReference type="Pfam" id="PF01554">
    <property type="entry name" value="MatE"/>
    <property type="match status" value="2"/>
</dbReference>
<evidence type="ECO:0000313" key="8">
    <source>
        <dbReference type="Proteomes" id="UP000194761"/>
    </source>
</evidence>
<feature type="transmembrane region" description="Helical" evidence="6">
    <location>
        <begin position="40"/>
        <end position="58"/>
    </location>
</feature>
<feature type="transmembrane region" description="Helical" evidence="6">
    <location>
        <begin position="386"/>
        <end position="407"/>
    </location>
</feature>
<accession>A0A243RNE6</accession>
<evidence type="ECO:0000256" key="2">
    <source>
        <dbReference type="ARBA" id="ARBA00010199"/>
    </source>
</evidence>
<dbReference type="GO" id="GO:0005886">
    <property type="term" value="C:plasma membrane"/>
    <property type="evidence" value="ECO:0007669"/>
    <property type="project" value="TreeGrafter"/>
</dbReference>
<gene>
    <name evidence="7" type="ORF">CA984_14965</name>
</gene>
<keyword evidence="6" id="KW-0812">Transmembrane</keyword>
<evidence type="ECO:0000313" key="7">
    <source>
        <dbReference type="EMBL" id="OUC96452.1"/>
    </source>
</evidence>
<keyword evidence="8" id="KW-1185">Reference proteome</keyword>
<evidence type="ECO:0000256" key="4">
    <source>
        <dbReference type="ARBA" id="ARBA00022448"/>
    </source>
</evidence>
<comment type="similarity">
    <text evidence="2">Belongs to the multi antimicrobial extrusion (MATE) (TC 2.A.66.1) family.</text>
</comment>